<accession>A0A6L6JAS8</accession>
<keyword evidence="7 10" id="KW-0067">ATP-binding</keyword>
<evidence type="ECO:0000256" key="5">
    <source>
        <dbReference type="ARBA" id="ARBA00022684"/>
    </source>
</evidence>
<comment type="similarity">
    <text evidence="10">Belongs to the glutamate--cysteine ligase type 2 family. EgtA subfamily.</text>
</comment>
<keyword evidence="8" id="KW-0809">Transit peptide</keyword>
<evidence type="ECO:0000256" key="11">
    <source>
        <dbReference type="PIRSR" id="PIRSR017901-50"/>
    </source>
</evidence>
<keyword evidence="9 11" id="KW-1015">Disulfide bond</keyword>
<dbReference type="GO" id="GO:0006750">
    <property type="term" value="P:glutathione biosynthetic process"/>
    <property type="evidence" value="ECO:0007669"/>
    <property type="project" value="UniProtKB-UniRule"/>
</dbReference>
<dbReference type="AlphaFoldDB" id="A0A6L6JAS8"/>
<dbReference type="PANTHER" id="PTHR34378:SF1">
    <property type="entry name" value="GLUTAMATE--CYSTEINE LIGASE, CHLOROPLASTIC"/>
    <property type="match status" value="1"/>
</dbReference>
<evidence type="ECO:0000256" key="3">
    <source>
        <dbReference type="ARBA" id="ARBA00011153"/>
    </source>
</evidence>
<feature type="compositionally biased region" description="Gly residues" evidence="12">
    <location>
        <begin position="1"/>
        <end position="10"/>
    </location>
</feature>
<feature type="disulfide bond" evidence="11">
    <location>
        <begin position="115"/>
        <end position="335"/>
    </location>
</feature>
<keyword evidence="14" id="KW-1185">Reference proteome</keyword>
<dbReference type="PIRSF" id="PIRSF017901">
    <property type="entry name" value="GCL"/>
    <property type="match status" value="1"/>
</dbReference>
<dbReference type="EMBL" id="WMIE01000002">
    <property type="protein sequence ID" value="MTH77254.1"/>
    <property type="molecule type" value="Genomic_DNA"/>
</dbReference>
<comment type="function">
    <text evidence="10">Catalyzes the synthesis of gamma-glutamylcysteine (gamma-GC).</text>
</comment>
<reference evidence="13 14" key="1">
    <citation type="submission" date="2019-11" db="EMBL/GenBank/DDBJ databases">
        <authorList>
            <person name="Dong K."/>
        </authorList>
    </citation>
    <scope>NUCLEOTIDE SEQUENCE [LARGE SCALE GENOMIC DNA]</scope>
    <source>
        <strain evidence="13 14">NBRC 111993</strain>
    </source>
</reference>
<dbReference type="GO" id="GO:0004357">
    <property type="term" value="F:glutamate-cysteine ligase activity"/>
    <property type="evidence" value="ECO:0007669"/>
    <property type="project" value="UniProtKB-UniRule"/>
</dbReference>
<evidence type="ECO:0000256" key="8">
    <source>
        <dbReference type="ARBA" id="ARBA00022946"/>
    </source>
</evidence>
<comment type="caution">
    <text evidence="13">The sequence shown here is derived from an EMBL/GenBank/DDBJ whole genome shotgun (WGS) entry which is preliminary data.</text>
</comment>
<dbReference type="OrthoDB" id="9780152at2"/>
<dbReference type="InterPro" id="IPR006336">
    <property type="entry name" value="GCS2"/>
</dbReference>
<evidence type="ECO:0000256" key="1">
    <source>
        <dbReference type="ARBA" id="ARBA00005006"/>
    </source>
</evidence>
<dbReference type="InterPro" id="IPR035434">
    <property type="entry name" value="GCL_bact_plant"/>
</dbReference>
<evidence type="ECO:0000256" key="7">
    <source>
        <dbReference type="ARBA" id="ARBA00022840"/>
    </source>
</evidence>
<gene>
    <name evidence="13" type="ORF">GL286_05900</name>
</gene>
<comment type="pathway">
    <text evidence="1">Sulfur metabolism; glutathione biosynthesis; glutathione from L-cysteine and L-glutamate: step 1/2.</text>
</comment>
<dbReference type="EC" id="6.3.2.2" evidence="10"/>
<dbReference type="SUPFAM" id="SSF55931">
    <property type="entry name" value="Glutamine synthetase/guanido kinase"/>
    <property type="match status" value="1"/>
</dbReference>
<dbReference type="InterPro" id="IPR011556">
    <property type="entry name" value="Glut_cys_lig_pln_type"/>
</dbReference>
<evidence type="ECO:0000313" key="14">
    <source>
        <dbReference type="Proteomes" id="UP000478183"/>
    </source>
</evidence>
<comment type="catalytic activity">
    <reaction evidence="10">
        <text>L-cysteine + L-glutamate + ATP = gamma-L-glutamyl-L-cysteine + ADP + phosphate + H(+)</text>
        <dbReference type="Rhea" id="RHEA:13285"/>
        <dbReference type="ChEBI" id="CHEBI:15378"/>
        <dbReference type="ChEBI" id="CHEBI:29985"/>
        <dbReference type="ChEBI" id="CHEBI:30616"/>
        <dbReference type="ChEBI" id="CHEBI:35235"/>
        <dbReference type="ChEBI" id="CHEBI:43474"/>
        <dbReference type="ChEBI" id="CHEBI:58173"/>
        <dbReference type="ChEBI" id="CHEBI:456216"/>
        <dbReference type="EC" id="6.3.2.2"/>
    </reaction>
</comment>
<comment type="similarity">
    <text evidence="2">Belongs to the carboxylate-amine ligase family. Glutamate--cysteine ligase type 2 subfamily.</text>
</comment>
<comment type="subunit">
    <text evidence="3">Homodimer or monomer when oxidized or reduced, respectively.</text>
</comment>
<proteinExistence type="inferred from homology"/>
<dbReference type="PANTHER" id="PTHR34378">
    <property type="entry name" value="GLUTAMATE--CYSTEINE LIGASE, CHLOROPLASTIC"/>
    <property type="match status" value="1"/>
</dbReference>
<dbReference type="InterPro" id="IPR014746">
    <property type="entry name" value="Gln_synth/guanido_kin_cat_dom"/>
</dbReference>
<evidence type="ECO:0000256" key="6">
    <source>
        <dbReference type="ARBA" id="ARBA00022741"/>
    </source>
</evidence>
<dbReference type="Proteomes" id="UP000478183">
    <property type="component" value="Unassembled WGS sequence"/>
</dbReference>
<feature type="region of interest" description="Disordered" evidence="12">
    <location>
        <begin position="1"/>
        <end position="25"/>
    </location>
</feature>
<dbReference type="NCBIfam" id="TIGR01436">
    <property type="entry name" value="glu_cys_lig_pln"/>
    <property type="match status" value="1"/>
</dbReference>
<dbReference type="GO" id="GO:0005524">
    <property type="term" value="F:ATP binding"/>
    <property type="evidence" value="ECO:0007669"/>
    <property type="project" value="UniProtKB-UniRule"/>
</dbReference>
<organism evidence="13 14">
    <name type="scientific">Paracoccus aestuariivivens</name>
    <dbReference type="NCBI Taxonomy" id="1820333"/>
    <lineage>
        <taxon>Bacteria</taxon>
        <taxon>Pseudomonadati</taxon>
        <taxon>Pseudomonadota</taxon>
        <taxon>Alphaproteobacteria</taxon>
        <taxon>Rhodobacterales</taxon>
        <taxon>Paracoccaceae</taxon>
        <taxon>Paracoccus</taxon>
    </lineage>
</organism>
<keyword evidence="5" id="KW-0317">Glutathione biosynthesis</keyword>
<protein>
    <recommendedName>
        <fullName evidence="10">Glutamate--cysteine ligase</fullName>
        <ecNumber evidence="10">6.3.2.2</ecNumber>
    </recommendedName>
</protein>
<evidence type="ECO:0000256" key="4">
    <source>
        <dbReference type="ARBA" id="ARBA00022598"/>
    </source>
</evidence>
<evidence type="ECO:0000313" key="13">
    <source>
        <dbReference type="EMBL" id="MTH77254.1"/>
    </source>
</evidence>
<dbReference type="RefSeq" id="WP_155094639.1">
    <property type="nucleotide sequence ID" value="NZ_WMIE01000002.1"/>
</dbReference>
<dbReference type="Pfam" id="PF04107">
    <property type="entry name" value="GCS2"/>
    <property type="match status" value="1"/>
</dbReference>
<evidence type="ECO:0000256" key="12">
    <source>
        <dbReference type="SAM" id="MobiDB-lite"/>
    </source>
</evidence>
<evidence type="ECO:0000256" key="9">
    <source>
        <dbReference type="ARBA" id="ARBA00023157"/>
    </source>
</evidence>
<name>A0A6L6JAS8_9RHOB</name>
<evidence type="ECO:0000256" key="2">
    <source>
        <dbReference type="ARBA" id="ARBA00010253"/>
    </source>
</evidence>
<dbReference type="Gene3D" id="3.30.590.20">
    <property type="match status" value="1"/>
</dbReference>
<sequence length="459" mass="50730">MSIPQQGGGPIERPEQLAEYIASGEKPEENWRIGTEHEKFGYRHSDLAPLPYDGPAGTPTVKNMLEGIRDRFGWKPVLEGEHIIGLEKNGANVSLEPGGQLELSGAPVETIHQTCDEVNGHLAEVKAVADDLGAGFIGLGAAPIWSQDQMPMMPKGRYRLMTDYMGRVGELGTQMMYRTCTVQVNLDFGSEADMVQKLRVALALQPVATALFANSPFLDGKVNGMKSWRAHIWQNLDDARTGLLPFTFESGMGYEAWVDYVLDVPMYFVYRDGKYINALGQSFRDFMKGQLPALPGEIPTLSDWADHLTTVFPEARVKKFIEMRGADGGPWRRLCALPALWVGLIYDQSALDAAWDLCRGWSAEQRNGLRVAAARDGLQGEFDGLRLHDIARDVLEIAEFGLKARGRTGAGGLVPDETHFLNALKESVDSGKAPADELLAKYRGEWNSDLSKIYGEYSY</sequence>
<evidence type="ECO:0000256" key="10">
    <source>
        <dbReference type="PIRNR" id="PIRNR017901"/>
    </source>
</evidence>
<keyword evidence="6 10" id="KW-0547">Nucleotide-binding</keyword>
<keyword evidence="4 10" id="KW-0436">Ligase</keyword>